<evidence type="ECO:0000256" key="1">
    <source>
        <dbReference type="ARBA" id="ARBA00011051"/>
    </source>
</evidence>
<dbReference type="PROSITE" id="PS51819">
    <property type="entry name" value="VOC"/>
    <property type="match status" value="1"/>
</dbReference>
<dbReference type="Pfam" id="PF00903">
    <property type="entry name" value="Glyoxalase"/>
    <property type="match status" value="1"/>
</dbReference>
<comment type="similarity">
    <text evidence="1">Belongs to the bleomycin resistance protein family.</text>
</comment>
<evidence type="ECO:0000256" key="3">
    <source>
        <dbReference type="ARBA" id="ARBA00023251"/>
    </source>
</evidence>
<dbReference type="STRING" id="195105.CN97_07445"/>
<dbReference type="OrthoDB" id="284897at2"/>
<reference evidence="4 5" key="1">
    <citation type="submission" date="2014-03" db="EMBL/GenBank/DDBJ databases">
        <title>Genome of Haematobacter massiliensis CCUG 47968.</title>
        <authorList>
            <person name="Wang D."/>
            <person name="Wang G."/>
        </authorList>
    </citation>
    <scope>NUCLEOTIDE SEQUENCE [LARGE SCALE GENOMIC DNA]</scope>
    <source>
        <strain evidence="4 5">CCUG 47968</strain>
    </source>
</reference>
<keyword evidence="5" id="KW-1185">Reference proteome</keyword>
<dbReference type="EMBL" id="JGYG01000020">
    <property type="protein sequence ID" value="KFI25967.1"/>
    <property type="molecule type" value="Genomic_DNA"/>
</dbReference>
<proteinExistence type="inferred from homology"/>
<organism evidence="4 5">
    <name type="scientific">Haematobacter massiliensis</name>
    <dbReference type="NCBI Taxonomy" id="195105"/>
    <lineage>
        <taxon>Bacteria</taxon>
        <taxon>Pseudomonadati</taxon>
        <taxon>Pseudomonadota</taxon>
        <taxon>Alphaproteobacteria</taxon>
        <taxon>Rhodobacterales</taxon>
        <taxon>Paracoccaceae</taxon>
        <taxon>Haematobacter</taxon>
    </lineage>
</organism>
<dbReference type="RefSeq" id="WP_035714500.1">
    <property type="nucleotide sequence ID" value="NZ_CAMIFG010000063.1"/>
</dbReference>
<protein>
    <recommendedName>
        <fullName evidence="2">Bleomycin resistance protein</fullName>
    </recommendedName>
</protein>
<dbReference type="InterPro" id="IPR004360">
    <property type="entry name" value="Glyas_Fos-R_dOase_dom"/>
</dbReference>
<name>A0A086XVB7_9RHOB</name>
<sequence>MPNDLVPELAVTDWRRSRCFYCDLLGFAVIYERPEEGFSYLRLGAADLMIDEIGKGRTFDAGEGPWRAPLGRGMNLQIRVAQIAPLLAALEGAGRSLYLPVEERWYRTGAGEVGNRQFIIADPDGYLLRFHEHLGYRPA</sequence>
<gene>
    <name evidence="4" type="ORF">CN97_07445</name>
</gene>
<dbReference type="SUPFAM" id="SSF54593">
    <property type="entry name" value="Glyoxalase/Bleomycin resistance protein/Dihydroxybiphenyl dioxygenase"/>
    <property type="match status" value="1"/>
</dbReference>
<dbReference type="CDD" id="cd08349">
    <property type="entry name" value="BLMA_like"/>
    <property type="match status" value="1"/>
</dbReference>
<evidence type="ECO:0000313" key="5">
    <source>
        <dbReference type="Proteomes" id="UP000028826"/>
    </source>
</evidence>
<accession>A0A086XVB7</accession>
<dbReference type="Proteomes" id="UP000028826">
    <property type="component" value="Unassembled WGS sequence"/>
</dbReference>
<dbReference type="InterPro" id="IPR029068">
    <property type="entry name" value="Glyas_Bleomycin-R_OHBP_Dase"/>
</dbReference>
<dbReference type="AlphaFoldDB" id="A0A086XVB7"/>
<dbReference type="GO" id="GO:0046677">
    <property type="term" value="P:response to antibiotic"/>
    <property type="evidence" value="ECO:0007669"/>
    <property type="project" value="UniProtKB-KW"/>
</dbReference>
<dbReference type="Gene3D" id="3.10.180.10">
    <property type="entry name" value="2,3-Dihydroxybiphenyl 1,2-Dioxygenase, domain 1"/>
    <property type="match status" value="1"/>
</dbReference>
<dbReference type="eggNOG" id="COG0346">
    <property type="taxonomic scope" value="Bacteria"/>
</dbReference>
<dbReference type="InterPro" id="IPR037523">
    <property type="entry name" value="VOC_core"/>
</dbReference>
<keyword evidence="3" id="KW-0046">Antibiotic resistance</keyword>
<comment type="caution">
    <text evidence="4">The sequence shown here is derived from an EMBL/GenBank/DDBJ whole genome shotgun (WGS) entry which is preliminary data.</text>
</comment>
<evidence type="ECO:0000256" key="2">
    <source>
        <dbReference type="ARBA" id="ARBA00021572"/>
    </source>
</evidence>
<dbReference type="InterPro" id="IPR000335">
    <property type="entry name" value="Bleomycin-R"/>
</dbReference>
<evidence type="ECO:0000313" key="4">
    <source>
        <dbReference type="EMBL" id="KFI25967.1"/>
    </source>
</evidence>